<reference evidence="4" key="1">
    <citation type="submission" date="2015-09" db="EMBL/GenBank/DDBJ databases">
        <authorList>
            <person name="Rodrigo-Torres Lidia"/>
            <person name="Arahal R.David."/>
        </authorList>
    </citation>
    <scope>NUCLEOTIDE SEQUENCE [LARGE SCALE GENOMIC DNA]</scope>
    <source>
        <strain evidence="4">CECT 5114</strain>
    </source>
</reference>
<accession>A0A0P1IS68</accession>
<dbReference type="Proteomes" id="UP000051184">
    <property type="component" value="Unassembled WGS sequence"/>
</dbReference>
<evidence type="ECO:0000259" key="2">
    <source>
        <dbReference type="Pfam" id="PF03807"/>
    </source>
</evidence>
<dbReference type="EMBL" id="CYUE01000020">
    <property type="protein sequence ID" value="CUK26363.1"/>
    <property type="molecule type" value="Genomic_DNA"/>
</dbReference>
<dbReference type="Pfam" id="PF03807">
    <property type="entry name" value="F420_oxidored"/>
    <property type="match status" value="1"/>
</dbReference>
<dbReference type="OrthoDB" id="9805754at2"/>
<dbReference type="PANTHER" id="PTHR11645">
    <property type="entry name" value="PYRROLINE-5-CARBOXYLATE REDUCTASE"/>
    <property type="match status" value="1"/>
</dbReference>
<name>A0A0P1IS68_9RHOB</name>
<proteinExistence type="inferred from homology"/>
<protein>
    <submittedName>
        <fullName evidence="3">Pyrroline-5-carboxylate reductase</fullName>
    </submittedName>
</protein>
<evidence type="ECO:0000313" key="3">
    <source>
        <dbReference type="EMBL" id="CUK26363.1"/>
    </source>
</evidence>
<sequence length="251" mass="26815">MSRIGFIGTGHIAAPMVRRMVALGHDVIITERSRDVSAALAASHGVAIGTAPEVLEASDIVFVCLRPSMAPDILKDLTFRADHQIISVMAELNEAELQQICAPATLITRTIPYGFVEQGGCPLPVWGDVALINALFGPDNTVLAMPEEAGLNAILTSAAVIAGQLDMLNTIAQWTNAKLGDQAVSETYIKTLVQGFLTTMPTHAGALGEERDALCLPRSLNGHFRDNLRDAGVHDTISTSLDEIYKRLTSS</sequence>
<dbReference type="PANTHER" id="PTHR11645:SF13">
    <property type="entry name" value="PYRROLINE-5-CARBOXYLATE REDUCTASE CATALYTIC N-TERMINAL DOMAIN-CONTAINING PROTEIN"/>
    <property type="match status" value="1"/>
</dbReference>
<organism evidence="3 4">
    <name type="scientific">Cognatishimia activa</name>
    <dbReference type="NCBI Taxonomy" id="1715691"/>
    <lineage>
        <taxon>Bacteria</taxon>
        <taxon>Pseudomonadati</taxon>
        <taxon>Pseudomonadota</taxon>
        <taxon>Alphaproteobacteria</taxon>
        <taxon>Rhodobacterales</taxon>
        <taxon>Paracoccaceae</taxon>
        <taxon>Cognatishimia</taxon>
    </lineage>
</organism>
<dbReference type="InterPro" id="IPR036291">
    <property type="entry name" value="NAD(P)-bd_dom_sf"/>
</dbReference>
<dbReference type="GO" id="GO:0004735">
    <property type="term" value="F:pyrroline-5-carboxylate reductase activity"/>
    <property type="evidence" value="ECO:0007669"/>
    <property type="project" value="TreeGrafter"/>
</dbReference>
<dbReference type="STRING" id="1715691.TA5113_01000"/>
<dbReference type="InterPro" id="IPR028939">
    <property type="entry name" value="P5C_Rdtase_cat_N"/>
</dbReference>
<dbReference type="RefSeq" id="WP_058316632.1">
    <property type="nucleotide sequence ID" value="NZ_CYTO01000009.1"/>
</dbReference>
<gene>
    <name evidence="3" type="ORF">TA5114_02173</name>
</gene>
<evidence type="ECO:0000313" key="4">
    <source>
        <dbReference type="Proteomes" id="UP000051184"/>
    </source>
</evidence>
<feature type="domain" description="Pyrroline-5-carboxylate reductase catalytic N-terminal" evidence="2">
    <location>
        <begin position="3"/>
        <end position="90"/>
    </location>
</feature>
<dbReference type="GO" id="GO:0055129">
    <property type="term" value="P:L-proline biosynthetic process"/>
    <property type="evidence" value="ECO:0007669"/>
    <property type="project" value="TreeGrafter"/>
</dbReference>
<keyword evidence="4" id="KW-1185">Reference proteome</keyword>
<evidence type="ECO:0000256" key="1">
    <source>
        <dbReference type="ARBA" id="ARBA00005525"/>
    </source>
</evidence>
<dbReference type="Gene3D" id="3.40.50.720">
    <property type="entry name" value="NAD(P)-binding Rossmann-like Domain"/>
    <property type="match status" value="1"/>
</dbReference>
<dbReference type="SUPFAM" id="SSF51735">
    <property type="entry name" value="NAD(P)-binding Rossmann-fold domains"/>
    <property type="match status" value="1"/>
</dbReference>
<dbReference type="AlphaFoldDB" id="A0A0P1IS68"/>
<comment type="similarity">
    <text evidence="1">Belongs to the pyrroline-5-carboxylate reductase family.</text>
</comment>